<comment type="caution">
    <text evidence="2">The sequence shown here is derived from an EMBL/GenBank/DDBJ whole genome shotgun (WGS) entry which is preliminary data.</text>
</comment>
<feature type="region of interest" description="Disordered" evidence="1">
    <location>
        <begin position="1"/>
        <end position="62"/>
    </location>
</feature>
<dbReference type="Proteomes" id="UP001519460">
    <property type="component" value="Unassembled WGS sequence"/>
</dbReference>
<dbReference type="AlphaFoldDB" id="A0ABD0LJC1"/>
<organism evidence="2 3">
    <name type="scientific">Batillaria attramentaria</name>
    <dbReference type="NCBI Taxonomy" id="370345"/>
    <lineage>
        <taxon>Eukaryota</taxon>
        <taxon>Metazoa</taxon>
        <taxon>Spiralia</taxon>
        <taxon>Lophotrochozoa</taxon>
        <taxon>Mollusca</taxon>
        <taxon>Gastropoda</taxon>
        <taxon>Caenogastropoda</taxon>
        <taxon>Sorbeoconcha</taxon>
        <taxon>Cerithioidea</taxon>
        <taxon>Batillariidae</taxon>
        <taxon>Batillaria</taxon>
    </lineage>
</organism>
<protein>
    <submittedName>
        <fullName evidence="2">Uncharacterized protein</fullName>
    </submittedName>
</protein>
<dbReference type="EMBL" id="JACVVK020000043">
    <property type="protein sequence ID" value="KAK7499523.1"/>
    <property type="molecule type" value="Genomic_DNA"/>
</dbReference>
<feature type="compositionally biased region" description="Basic and acidic residues" evidence="1">
    <location>
        <begin position="1"/>
        <end position="25"/>
    </location>
</feature>
<name>A0ABD0LJC1_9CAEN</name>
<evidence type="ECO:0000313" key="3">
    <source>
        <dbReference type="Proteomes" id="UP001519460"/>
    </source>
</evidence>
<evidence type="ECO:0000256" key="1">
    <source>
        <dbReference type="SAM" id="MobiDB-lite"/>
    </source>
</evidence>
<gene>
    <name evidence="2" type="ORF">BaRGS_00009175</name>
</gene>
<feature type="compositionally biased region" description="Polar residues" evidence="1">
    <location>
        <begin position="26"/>
        <end position="38"/>
    </location>
</feature>
<evidence type="ECO:0000313" key="2">
    <source>
        <dbReference type="EMBL" id="KAK7499523.1"/>
    </source>
</evidence>
<reference evidence="2 3" key="1">
    <citation type="journal article" date="2023" name="Sci. Data">
        <title>Genome assembly of the Korean intertidal mud-creeper Batillaria attramentaria.</title>
        <authorList>
            <person name="Patra A.K."/>
            <person name="Ho P.T."/>
            <person name="Jun S."/>
            <person name="Lee S.J."/>
            <person name="Kim Y."/>
            <person name="Won Y.J."/>
        </authorList>
    </citation>
    <scope>NUCLEOTIDE SEQUENCE [LARGE SCALE GENOMIC DNA]</scope>
    <source>
        <strain evidence="2">Wonlab-2016</strain>
    </source>
</reference>
<keyword evidence="3" id="KW-1185">Reference proteome</keyword>
<proteinExistence type="predicted"/>
<sequence length="93" mass="10281">MTGRERDAGTKVDVKTPSLKNKERSSATTDSVGSQSVIMSGRYPQARQPRSVRHNSGVDKSDIVTGDRLTKALLYHGMPIMQAETDFYQPALR</sequence>
<accession>A0ABD0LJC1</accession>